<evidence type="ECO:0000256" key="7">
    <source>
        <dbReference type="ARBA" id="ARBA00023122"/>
    </source>
</evidence>
<dbReference type="CDD" id="cd04590">
    <property type="entry name" value="CBS_pair_CorC_HlyC_assoc"/>
    <property type="match status" value="1"/>
</dbReference>
<dbReference type="InterPro" id="IPR046342">
    <property type="entry name" value="CBS_dom_sf"/>
</dbReference>
<dbReference type="PANTHER" id="PTHR43099:SF5">
    <property type="entry name" value="HLYC_CORC FAMILY TRANSPORTER"/>
    <property type="match status" value="1"/>
</dbReference>
<keyword evidence="6 10" id="KW-1133">Transmembrane helix</keyword>
<feature type="domain" description="CNNM transmembrane" evidence="13">
    <location>
        <begin position="1"/>
        <end position="201"/>
    </location>
</feature>
<evidence type="ECO:0000256" key="6">
    <source>
        <dbReference type="ARBA" id="ARBA00022989"/>
    </source>
</evidence>
<keyword evidence="8 10" id="KW-0472">Membrane</keyword>
<keyword evidence="3" id="KW-1003">Cell membrane</keyword>
<dbReference type="Pfam" id="PF01595">
    <property type="entry name" value="CNNM"/>
    <property type="match status" value="1"/>
</dbReference>
<dbReference type="Proteomes" id="UP001652442">
    <property type="component" value="Unassembled WGS sequence"/>
</dbReference>
<evidence type="ECO:0000256" key="5">
    <source>
        <dbReference type="ARBA" id="ARBA00022737"/>
    </source>
</evidence>
<dbReference type="PROSITE" id="PS51371">
    <property type="entry name" value="CBS"/>
    <property type="match status" value="2"/>
</dbReference>
<evidence type="ECO:0000256" key="2">
    <source>
        <dbReference type="ARBA" id="ARBA00006337"/>
    </source>
</evidence>
<dbReference type="SUPFAM" id="SSF56176">
    <property type="entry name" value="FAD-binding/transporter-associated domain-like"/>
    <property type="match status" value="1"/>
</dbReference>
<dbReference type="InterPro" id="IPR002550">
    <property type="entry name" value="CNNM"/>
</dbReference>
<protein>
    <submittedName>
        <fullName evidence="14">Hemolysin family protein</fullName>
    </submittedName>
</protein>
<proteinExistence type="inferred from homology"/>
<dbReference type="InterPro" id="IPR036318">
    <property type="entry name" value="FAD-bd_PCMH-like_sf"/>
</dbReference>
<reference evidence="14 15" key="1">
    <citation type="journal article" date="2021" name="ISME Commun">
        <title>Automated analysis of genomic sequences facilitates high-throughput and comprehensive description of bacteria.</title>
        <authorList>
            <person name="Hitch T.C.A."/>
        </authorList>
    </citation>
    <scope>NUCLEOTIDE SEQUENCE [LARGE SCALE GENOMIC DNA]</scope>
    <source>
        <strain evidence="14 15">Sanger_109</strain>
    </source>
</reference>
<feature type="domain" description="CBS" evidence="12">
    <location>
        <begin position="222"/>
        <end position="279"/>
    </location>
</feature>
<evidence type="ECO:0000259" key="13">
    <source>
        <dbReference type="PROSITE" id="PS51846"/>
    </source>
</evidence>
<dbReference type="Pfam" id="PF03471">
    <property type="entry name" value="CorC_HlyC"/>
    <property type="match status" value="1"/>
</dbReference>
<accession>A0ABT2TMY6</accession>
<dbReference type="Gene3D" id="3.30.465.10">
    <property type="match status" value="1"/>
</dbReference>
<feature type="transmembrane region" description="Helical" evidence="11">
    <location>
        <begin position="57"/>
        <end position="78"/>
    </location>
</feature>
<dbReference type="InterPro" id="IPR044751">
    <property type="entry name" value="Ion_transp-like_CBS"/>
</dbReference>
<dbReference type="EMBL" id="JAOQJQ010000008">
    <property type="protein sequence ID" value="MCU6763580.1"/>
    <property type="molecule type" value="Genomic_DNA"/>
</dbReference>
<dbReference type="InterPro" id="IPR005170">
    <property type="entry name" value="Transptr-assoc_dom"/>
</dbReference>
<dbReference type="PROSITE" id="PS51846">
    <property type="entry name" value="CNNM"/>
    <property type="match status" value="1"/>
</dbReference>
<evidence type="ECO:0000256" key="10">
    <source>
        <dbReference type="PROSITE-ProRule" id="PRU01193"/>
    </source>
</evidence>
<evidence type="ECO:0000256" key="1">
    <source>
        <dbReference type="ARBA" id="ARBA00004651"/>
    </source>
</evidence>
<comment type="similarity">
    <text evidence="2">Belongs to the UPF0053 family.</text>
</comment>
<dbReference type="RefSeq" id="WP_158426216.1">
    <property type="nucleotide sequence ID" value="NZ_JAOQJQ010000008.1"/>
</dbReference>
<dbReference type="Pfam" id="PF00571">
    <property type="entry name" value="CBS"/>
    <property type="match status" value="2"/>
</dbReference>
<dbReference type="InterPro" id="IPR051676">
    <property type="entry name" value="UPF0053_domain"/>
</dbReference>
<keyword evidence="7 9" id="KW-0129">CBS domain</keyword>
<keyword evidence="4 10" id="KW-0812">Transmembrane</keyword>
<feature type="transmembrane region" description="Helical" evidence="11">
    <location>
        <begin position="99"/>
        <end position="119"/>
    </location>
</feature>
<feature type="transmembrane region" description="Helical" evidence="11">
    <location>
        <begin position="139"/>
        <end position="159"/>
    </location>
</feature>
<evidence type="ECO:0000313" key="15">
    <source>
        <dbReference type="Proteomes" id="UP001652442"/>
    </source>
</evidence>
<dbReference type="PANTHER" id="PTHR43099">
    <property type="entry name" value="UPF0053 PROTEIN YRKA"/>
    <property type="match status" value="1"/>
</dbReference>
<keyword evidence="15" id="KW-1185">Reference proteome</keyword>
<sequence length="436" mass="48665">MIGAIILQIVLIFLNAVFASAEIAVISMNETKLKRLTEKGNTQAKKLSALTKEPARFLATIQVAITLAGLLGSAFAAENFAGPISAQMIEAGVAIPEKVLKTIMLFVITIVLAYFNLVFGELVPKRLAMKNADSMALGMSSLLYAVSKIFAPLVFILTLSTNAILRLMHINPNEDDAAVTEEEIMLLLAEGSQQGIIDDHENEIIQNVFAFDDLSAEQVCTHRRDVVSLDYNDTLETWHQTIIQSRHTHYPIYKENPENIIGVLDTKDYFRLSQRTRELVLECAVDEPYFIPENLRANVLFQNMKQDRRYFAVLLDEYGGLSGIITLHDLMEELVGDLYDSDEEPAPQEIQRTGDSQWIILGSASLDDVARKLEVELPVDEYDTFNGLICGIIDRIPDDKETFSCEGYGLHIQVNNVQNHRVVHTTTSLTEALSNS</sequence>
<organism evidence="14 15">
    <name type="scientific">Brotonthovivens ammoniilytica</name>
    <dbReference type="NCBI Taxonomy" id="2981725"/>
    <lineage>
        <taxon>Bacteria</taxon>
        <taxon>Bacillati</taxon>
        <taxon>Bacillota</taxon>
        <taxon>Clostridia</taxon>
        <taxon>Lachnospirales</taxon>
        <taxon>Lachnospiraceae</taxon>
        <taxon>Brotonthovivens</taxon>
    </lineage>
</organism>
<dbReference type="InterPro" id="IPR016169">
    <property type="entry name" value="FAD-bd_PCMH_sub2"/>
</dbReference>
<evidence type="ECO:0000256" key="4">
    <source>
        <dbReference type="ARBA" id="ARBA00022692"/>
    </source>
</evidence>
<evidence type="ECO:0000259" key="12">
    <source>
        <dbReference type="PROSITE" id="PS51371"/>
    </source>
</evidence>
<dbReference type="SUPFAM" id="SSF54631">
    <property type="entry name" value="CBS-domain pair"/>
    <property type="match status" value="1"/>
</dbReference>
<comment type="caution">
    <text evidence="14">The sequence shown here is derived from an EMBL/GenBank/DDBJ whole genome shotgun (WGS) entry which is preliminary data.</text>
</comment>
<name>A0ABT2TMY6_9FIRM</name>
<keyword evidence="5" id="KW-0677">Repeat</keyword>
<evidence type="ECO:0000313" key="14">
    <source>
        <dbReference type="EMBL" id="MCU6763580.1"/>
    </source>
</evidence>
<dbReference type="InterPro" id="IPR000644">
    <property type="entry name" value="CBS_dom"/>
</dbReference>
<evidence type="ECO:0000256" key="3">
    <source>
        <dbReference type="ARBA" id="ARBA00022475"/>
    </source>
</evidence>
<dbReference type="SMART" id="SM01091">
    <property type="entry name" value="CorC_HlyC"/>
    <property type="match status" value="1"/>
</dbReference>
<evidence type="ECO:0000256" key="9">
    <source>
        <dbReference type="PROSITE-ProRule" id="PRU00703"/>
    </source>
</evidence>
<evidence type="ECO:0000256" key="11">
    <source>
        <dbReference type="SAM" id="Phobius"/>
    </source>
</evidence>
<comment type="subcellular location">
    <subcellularLocation>
        <location evidence="1">Cell membrane</location>
        <topology evidence="1">Multi-pass membrane protein</topology>
    </subcellularLocation>
</comment>
<feature type="domain" description="CBS" evidence="12">
    <location>
        <begin position="284"/>
        <end position="341"/>
    </location>
</feature>
<gene>
    <name evidence="14" type="ORF">OCV88_14815</name>
</gene>
<evidence type="ECO:0000256" key="8">
    <source>
        <dbReference type="ARBA" id="ARBA00023136"/>
    </source>
</evidence>
<dbReference type="Gene3D" id="3.10.580.10">
    <property type="entry name" value="CBS-domain"/>
    <property type="match status" value="1"/>
</dbReference>